<dbReference type="GeneTree" id="ENSGT00390000009853"/>
<dbReference type="GO" id="GO:0006780">
    <property type="term" value="P:uroporphyrinogen III biosynthetic process"/>
    <property type="evidence" value="ECO:0007669"/>
    <property type="project" value="InterPro"/>
</dbReference>
<keyword evidence="6" id="KW-0627">Porphyrin biosynthesis</keyword>
<dbReference type="SUPFAM" id="SSF69618">
    <property type="entry name" value="HemD-like"/>
    <property type="match status" value="1"/>
</dbReference>
<dbReference type="GO" id="GO:0004852">
    <property type="term" value="F:uroporphyrinogen-III synthase activity"/>
    <property type="evidence" value="ECO:0007669"/>
    <property type="project" value="UniProtKB-EC"/>
</dbReference>
<evidence type="ECO:0000256" key="4">
    <source>
        <dbReference type="ARBA" id="ARBA00023133"/>
    </source>
</evidence>
<comment type="catalytic activity">
    <reaction evidence="10">
        <text>hydroxymethylbilane = uroporphyrinogen III + H2O</text>
        <dbReference type="Rhea" id="RHEA:18965"/>
        <dbReference type="ChEBI" id="CHEBI:15377"/>
        <dbReference type="ChEBI" id="CHEBI:57308"/>
        <dbReference type="ChEBI" id="CHEBI:57845"/>
        <dbReference type="EC" id="4.2.1.75"/>
    </reaction>
</comment>
<keyword evidence="5" id="KW-0456">Lyase</keyword>
<evidence type="ECO:0000256" key="6">
    <source>
        <dbReference type="ARBA" id="ARBA00023244"/>
    </source>
</evidence>
<dbReference type="FunFam" id="3.40.50.10090:FF:000003">
    <property type="entry name" value="uroporphyrinogen-III synthase"/>
    <property type="match status" value="1"/>
</dbReference>
<dbReference type="EC" id="4.2.1.75" evidence="3"/>
<evidence type="ECO:0000256" key="3">
    <source>
        <dbReference type="ARBA" id="ARBA00013109"/>
    </source>
</evidence>
<dbReference type="InterPro" id="IPR039793">
    <property type="entry name" value="UROS/Hem4"/>
</dbReference>
<dbReference type="CDD" id="cd06578">
    <property type="entry name" value="HemD"/>
    <property type="match status" value="1"/>
</dbReference>
<proteinExistence type="inferred from homology"/>
<evidence type="ECO:0000256" key="9">
    <source>
        <dbReference type="ARBA" id="ARBA00040167"/>
    </source>
</evidence>
<dbReference type="Gene3D" id="3.40.50.10090">
    <property type="match status" value="1"/>
</dbReference>
<organism evidence="13 14">
    <name type="scientific">Gallus gallus</name>
    <name type="common">Chicken</name>
    <dbReference type="NCBI Taxonomy" id="9031"/>
    <lineage>
        <taxon>Eukaryota</taxon>
        <taxon>Metazoa</taxon>
        <taxon>Chordata</taxon>
        <taxon>Craniata</taxon>
        <taxon>Vertebrata</taxon>
        <taxon>Euteleostomi</taxon>
        <taxon>Archelosauria</taxon>
        <taxon>Archosauria</taxon>
        <taxon>Dinosauria</taxon>
        <taxon>Saurischia</taxon>
        <taxon>Theropoda</taxon>
        <taxon>Coelurosauria</taxon>
        <taxon>Aves</taxon>
        <taxon>Neognathae</taxon>
        <taxon>Galloanserae</taxon>
        <taxon>Galliformes</taxon>
        <taxon>Phasianidae</taxon>
        <taxon>Phasianinae</taxon>
        <taxon>Gallus</taxon>
    </lineage>
</organism>
<dbReference type="InterPro" id="IPR036108">
    <property type="entry name" value="4pyrrol_syn_uPrphyn_synt_sf"/>
</dbReference>
<dbReference type="Ensembl" id="ENSGALT00010005692.1">
    <property type="protein sequence ID" value="ENSGALP00010003531.1"/>
    <property type="gene ID" value="ENSGALG00010002466.1"/>
</dbReference>
<dbReference type="OrthoDB" id="5595751at2759"/>
<evidence type="ECO:0000256" key="5">
    <source>
        <dbReference type="ARBA" id="ARBA00023239"/>
    </source>
</evidence>
<reference evidence="13" key="1">
    <citation type="submission" date="2020-11" db="EMBL/GenBank/DDBJ databases">
        <title>Gallus gallus (Chicken) genome, bGalGal1, GRCg7b, maternal haplotype autosomes + Z &amp; W.</title>
        <authorList>
            <person name="Warren W."/>
            <person name="Formenti G."/>
            <person name="Fedrigo O."/>
            <person name="Haase B."/>
            <person name="Mountcastle J."/>
            <person name="Balacco J."/>
            <person name="Tracey A."/>
            <person name="Schneider V."/>
            <person name="Okimoto R."/>
            <person name="Cheng H."/>
            <person name="Hawken R."/>
            <person name="Howe K."/>
            <person name="Jarvis E.D."/>
        </authorList>
    </citation>
    <scope>NUCLEOTIDE SEQUENCE [LARGE SCALE GENOMIC DNA]</scope>
    <source>
        <strain evidence="13">Broiler</strain>
    </source>
</reference>
<comment type="similarity">
    <text evidence="2">Belongs to the uroporphyrinogen-III synthase family.</text>
</comment>
<gene>
    <name evidence="13" type="primary">UROS</name>
</gene>
<comment type="function">
    <text evidence="11">Catalyzes cyclization of the linear tetrapyrrole, hydroxymethylbilane, to the macrocyclic uroporphyrinogen III, the branch point for the various sub-pathways leading to the wide diversity of porphyrins. Porphyrins act as cofactors for a multitude of enzymes that perform a variety of processes within the cell such as methionine synthesis (vitamin B12) or oxygen transport (heme).</text>
</comment>
<accession>A0A8V0X622</accession>
<protein>
    <recommendedName>
        <fullName evidence="9">Uroporphyrinogen-III synthase</fullName>
        <ecNumber evidence="3">4.2.1.75</ecNumber>
    </recommendedName>
    <alternativeName>
        <fullName evidence="8">Hydroxymethylbilane hydrolyase [cyclizing]</fullName>
    </alternativeName>
    <alternativeName>
        <fullName evidence="7">Uroporphyrinogen-III cosynthase</fullName>
    </alternativeName>
</protein>
<evidence type="ECO:0000256" key="7">
    <source>
        <dbReference type="ARBA" id="ARBA00031702"/>
    </source>
</evidence>
<evidence type="ECO:0000256" key="11">
    <source>
        <dbReference type="ARBA" id="ARBA00060039"/>
    </source>
</evidence>
<feature type="domain" description="Tetrapyrrole biosynthesis uroporphyrinogen III synthase" evidence="12">
    <location>
        <begin position="18"/>
        <end position="161"/>
    </location>
</feature>
<comment type="pathway">
    <text evidence="1">Porphyrin-containing compound metabolism; protoporphyrin-IX biosynthesis; coproporphyrinogen-III from 5-aminolevulinate: step 3/4.</text>
</comment>
<keyword evidence="14" id="KW-1185">Reference proteome</keyword>
<dbReference type="GO" id="GO:0006785">
    <property type="term" value="P:heme B biosynthetic process"/>
    <property type="evidence" value="ECO:0007669"/>
    <property type="project" value="UniProtKB-ARBA"/>
</dbReference>
<evidence type="ECO:0000256" key="10">
    <source>
        <dbReference type="ARBA" id="ARBA00048617"/>
    </source>
</evidence>
<name>A0A8V0X622_CHICK</name>
<evidence type="ECO:0000256" key="1">
    <source>
        <dbReference type="ARBA" id="ARBA00004772"/>
    </source>
</evidence>
<dbReference type="PANTHER" id="PTHR12390:SF0">
    <property type="entry name" value="UROPORPHYRINOGEN-III SYNTHASE"/>
    <property type="match status" value="1"/>
</dbReference>
<dbReference type="Pfam" id="PF02602">
    <property type="entry name" value="HEM4"/>
    <property type="match status" value="1"/>
</dbReference>
<dbReference type="Proteomes" id="UP000000539">
    <property type="component" value="Chromosome 6"/>
</dbReference>
<reference evidence="13" key="3">
    <citation type="submission" date="2025-09" db="UniProtKB">
        <authorList>
            <consortium name="Ensembl"/>
        </authorList>
    </citation>
    <scope>IDENTIFICATION</scope>
    <source>
        <strain evidence="13">broiler</strain>
    </source>
</reference>
<reference evidence="13" key="2">
    <citation type="submission" date="2025-08" db="UniProtKB">
        <authorList>
            <consortium name="Ensembl"/>
        </authorList>
    </citation>
    <scope>IDENTIFICATION</scope>
    <source>
        <strain evidence="13">broiler</strain>
    </source>
</reference>
<evidence type="ECO:0000313" key="14">
    <source>
        <dbReference type="Proteomes" id="UP000000539"/>
    </source>
</evidence>
<evidence type="ECO:0000256" key="2">
    <source>
        <dbReference type="ARBA" id="ARBA00008133"/>
    </source>
</evidence>
<evidence type="ECO:0000259" key="12">
    <source>
        <dbReference type="Pfam" id="PF02602"/>
    </source>
</evidence>
<evidence type="ECO:0000256" key="8">
    <source>
        <dbReference type="ARBA" id="ARBA00032649"/>
    </source>
</evidence>
<dbReference type="AlphaFoldDB" id="A0A8V0X622"/>
<sequence length="208" mass="22937">MKVLLLKDPKDKESGPDPYVKELGLYGFEATLIPVLSFEFVSLEGLFEKLSHPECYGGLVFTSPRALEAIKICLRENSKNEAWSKSLKQQWNAKPTYVVGKATASLVEEIGLCPQGEKSGNAEKLAEYICSREGPHSSPLLFPCGALKREVLPTALKEKGLLSCNEVLLGNTQRSPGRSLCELLACKHLRNLEFVQHALKPFFSVCAV</sequence>
<dbReference type="InterPro" id="IPR003754">
    <property type="entry name" value="4pyrrol_synth_uPrphyn_synth"/>
</dbReference>
<keyword evidence="4" id="KW-0350">Heme biosynthesis</keyword>
<evidence type="ECO:0000313" key="13">
    <source>
        <dbReference type="Ensembl" id="ENSGALP00010003531.1"/>
    </source>
</evidence>
<dbReference type="PANTHER" id="PTHR12390">
    <property type="entry name" value="UROPORPHYRINOGEN III SYNTHASE"/>
    <property type="match status" value="1"/>
</dbReference>